<feature type="region of interest" description="Disordered" evidence="1">
    <location>
        <begin position="267"/>
        <end position="300"/>
    </location>
</feature>
<protein>
    <recommendedName>
        <fullName evidence="4">DUF4283 domain-containing protein</fullName>
    </recommendedName>
</protein>
<evidence type="ECO:0008006" key="4">
    <source>
        <dbReference type="Google" id="ProtNLM"/>
    </source>
</evidence>
<name>A0ABQ4ZUU5_9ASTR</name>
<proteinExistence type="predicted"/>
<feature type="compositionally biased region" description="Polar residues" evidence="1">
    <location>
        <begin position="215"/>
        <end position="225"/>
    </location>
</feature>
<evidence type="ECO:0000256" key="1">
    <source>
        <dbReference type="SAM" id="MobiDB-lite"/>
    </source>
</evidence>
<reference evidence="2" key="2">
    <citation type="submission" date="2022-01" db="EMBL/GenBank/DDBJ databases">
        <authorList>
            <person name="Yamashiro T."/>
            <person name="Shiraishi A."/>
            <person name="Satake H."/>
            <person name="Nakayama K."/>
        </authorList>
    </citation>
    <scope>NUCLEOTIDE SEQUENCE</scope>
</reference>
<evidence type="ECO:0000313" key="3">
    <source>
        <dbReference type="Proteomes" id="UP001151760"/>
    </source>
</evidence>
<comment type="caution">
    <text evidence="2">The sequence shown here is derived from an EMBL/GenBank/DDBJ whole genome shotgun (WGS) entry which is preliminary data.</text>
</comment>
<reference evidence="2" key="1">
    <citation type="journal article" date="2022" name="Int. J. Mol. Sci.">
        <title>Draft Genome of Tanacetum Coccineum: Genomic Comparison of Closely Related Tanacetum-Family Plants.</title>
        <authorList>
            <person name="Yamashiro T."/>
            <person name="Shiraishi A."/>
            <person name="Nakayama K."/>
            <person name="Satake H."/>
        </authorList>
    </citation>
    <scope>NUCLEOTIDE SEQUENCE</scope>
</reference>
<keyword evidence="3" id="KW-1185">Reference proteome</keyword>
<sequence>MEGVDKPGSTILNSFVSLVINRATTCKVTFRSLDSDKPINTKAEIKIPKASILDVHLRYSFSLYGYFMGKRVAFSVVENYVKKAWKKFGLFLVMINLKGFYFFMSASIKGTNGVLENVPIWVNFHDIPIVAFTADRLNSWGRMDYARALIDIRARCGVCLVFEHDDMLCLKRLIEIPKKQHTKHDGFQYTSSSHCTNVISKVQFKPQKPIWQVVSKKNSASSSGTKKNSEVSKSSSNTHMVARINEQESQIIKGKLVLLDDDRKPLNPFTSTIHSSSNVVSKKDNDLVNEDNDTEAKDVY</sequence>
<organism evidence="2 3">
    <name type="scientific">Tanacetum coccineum</name>
    <dbReference type="NCBI Taxonomy" id="301880"/>
    <lineage>
        <taxon>Eukaryota</taxon>
        <taxon>Viridiplantae</taxon>
        <taxon>Streptophyta</taxon>
        <taxon>Embryophyta</taxon>
        <taxon>Tracheophyta</taxon>
        <taxon>Spermatophyta</taxon>
        <taxon>Magnoliopsida</taxon>
        <taxon>eudicotyledons</taxon>
        <taxon>Gunneridae</taxon>
        <taxon>Pentapetalae</taxon>
        <taxon>asterids</taxon>
        <taxon>campanulids</taxon>
        <taxon>Asterales</taxon>
        <taxon>Asteraceae</taxon>
        <taxon>Asteroideae</taxon>
        <taxon>Anthemideae</taxon>
        <taxon>Anthemidinae</taxon>
        <taxon>Tanacetum</taxon>
    </lineage>
</organism>
<evidence type="ECO:0000313" key="2">
    <source>
        <dbReference type="EMBL" id="GJS92902.1"/>
    </source>
</evidence>
<accession>A0ABQ4ZUU5</accession>
<feature type="region of interest" description="Disordered" evidence="1">
    <location>
        <begin position="215"/>
        <end position="238"/>
    </location>
</feature>
<gene>
    <name evidence="2" type="ORF">Tco_0799870</name>
</gene>
<dbReference type="Proteomes" id="UP001151760">
    <property type="component" value="Unassembled WGS sequence"/>
</dbReference>
<dbReference type="EMBL" id="BQNB010011615">
    <property type="protein sequence ID" value="GJS92902.1"/>
    <property type="molecule type" value="Genomic_DNA"/>
</dbReference>
<feature type="compositionally biased region" description="Polar residues" evidence="1">
    <location>
        <begin position="268"/>
        <end position="280"/>
    </location>
</feature>